<reference evidence="1 2" key="1">
    <citation type="journal article" date="2024" name="bioRxiv">
        <title>A reference genome for Trichogramma kaykai: A tiny desert-dwelling parasitoid wasp with competing sex-ratio distorters.</title>
        <authorList>
            <person name="Culotta J."/>
            <person name="Lindsey A.R."/>
        </authorList>
    </citation>
    <scope>NUCLEOTIDE SEQUENCE [LARGE SCALE GENOMIC DNA]</scope>
    <source>
        <strain evidence="1 2">KSX58</strain>
    </source>
</reference>
<proteinExistence type="predicted"/>
<sequence>MVRPLERSLQRVPARNQEGLYSSTAMQGSCLRDCAAFTRCSHRRRFLYAHIAYVHRIDRELRKETTKNIVGCRLYMHTHSHTHIHIQYTQTHLHIRTYMHVYIHKSVCYRYEACRQKLTSIINCDTLVNEDNSYIRM</sequence>
<dbReference type="EMBL" id="JBJJXI010000060">
    <property type="protein sequence ID" value="KAL3398084.1"/>
    <property type="molecule type" value="Genomic_DNA"/>
</dbReference>
<gene>
    <name evidence="1" type="ORF">TKK_008298</name>
</gene>
<dbReference type="AlphaFoldDB" id="A0ABD2X020"/>
<keyword evidence="2" id="KW-1185">Reference proteome</keyword>
<comment type="caution">
    <text evidence="1">The sequence shown here is derived from an EMBL/GenBank/DDBJ whole genome shotgun (WGS) entry which is preliminary data.</text>
</comment>
<organism evidence="1 2">
    <name type="scientific">Trichogramma kaykai</name>
    <dbReference type="NCBI Taxonomy" id="54128"/>
    <lineage>
        <taxon>Eukaryota</taxon>
        <taxon>Metazoa</taxon>
        <taxon>Ecdysozoa</taxon>
        <taxon>Arthropoda</taxon>
        <taxon>Hexapoda</taxon>
        <taxon>Insecta</taxon>
        <taxon>Pterygota</taxon>
        <taxon>Neoptera</taxon>
        <taxon>Endopterygota</taxon>
        <taxon>Hymenoptera</taxon>
        <taxon>Apocrita</taxon>
        <taxon>Proctotrupomorpha</taxon>
        <taxon>Chalcidoidea</taxon>
        <taxon>Trichogrammatidae</taxon>
        <taxon>Trichogramma</taxon>
    </lineage>
</organism>
<evidence type="ECO:0000313" key="1">
    <source>
        <dbReference type="EMBL" id="KAL3398084.1"/>
    </source>
</evidence>
<evidence type="ECO:0000313" key="2">
    <source>
        <dbReference type="Proteomes" id="UP001627154"/>
    </source>
</evidence>
<dbReference type="Proteomes" id="UP001627154">
    <property type="component" value="Unassembled WGS sequence"/>
</dbReference>
<accession>A0ABD2X020</accession>
<name>A0ABD2X020_9HYME</name>
<protein>
    <submittedName>
        <fullName evidence="1">Uncharacterized protein</fullName>
    </submittedName>
</protein>